<keyword evidence="6" id="KW-0479">Metal-binding</keyword>
<dbReference type="EMBL" id="BCWF01000018">
    <property type="protein sequence ID" value="GAT24258.1"/>
    <property type="molecule type" value="Genomic_DNA"/>
</dbReference>
<feature type="compositionally biased region" description="Polar residues" evidence="13">
    <location>
        <begin position="285"/>
        <end position="300"/>
    </location>
</feature>
<dbReference type="PANTHER" id="PTHR45977">
    <property type="entry name" value="TARGET OF ERK KINASE MPK-1"/>
    <property type="match status" value="1"/>
</dbReference>
<evidence type="ECO:0000256" key="1">
    <source>
        <dbReference type="ARBA" id="ARBA00000900"/>
    </source>
</evidence>
<feature type="domain" description="RING-type" evidence="14">
    <location>
        <begin position="327"/>
        <end position="369"/>
    </location>
</feature>
<sequence>MTNCSCSGWKGRNPRWKKSELARKKQSNSHPAKGSMRAPFDPAAAARKGCGREDILYPVLKRDPCTSATQYLVSGTLLDVDATNSLSLSRKDIAVISCDPSAYPGNLDASSTLGNVLTAQQQALAVILYSGTSLLCNYTTDEPSANRYINVYTLVNPTLNRQVQSQLEAPGNGTTYIGTNMSYLGPTTTTQDQTDSSGSPNTAIIITGAVRAHRHPERYGPRYTAGRPRQSRARGIARAMLDTIPIVKFGDNNQPDGKTVGPKGDVEMGSGLEVPTNELEERDVTTTAEVTSPHQPQTEAPPTEAHEEKPSDTPAAETTTDHPNFSCPICTDDFVKGQDLRVLPCNHQFHPECIDPWLVNVSGTCPLCRIDLNPPQQEGEEEEQDLGDGQPETAEGAAEATTESGHGRHRRISNYLHGTLNARRMRDASVEERLAALRSVREEANREEAADEADEQRMRRRSRLTTRLREKFRVRTRAHGEAVESSPSNDAPPA</sequence>
<evidence type="ECO:0000259" key="14">
    <source>
        <dbReference type="PROSITE" id="PS50089"/>
    </source>
</evidence>
<dbReference type="PROSITE" id="PS50089">
    <property type="entry name" value="ZF_RING_2"/>
    <property type="match status" value="1"/>
</dbReference>
<feature type="compositionally biased region" description="Low complexity" evidence="13">
    <location>
        <begin position="387"/>
        <end position="403"/>
    </location>
</feature>
<feature type="region of interest" description="Disordered" evidence="13">
    <location>
        <begin position="374"/>
        <end position="410"/>
    </location>
</feature>
<comment type="subcellular location">
    <subcellularLocation>
        <location evidence="2">Membrane</location>
        <topology evidence="2">Multi-pass membrane protein</topology>
    </subcellularLocation>
</comment>
<evidence type="ECO:0000256" key="3">
    <source>
        <dbReference type="ARBA" id="ARBA00012483"/>
    </source>
</evidence>
<reference evidence="16" key="2">
    <citation type="submission" date="2016-02" db="EMBL/GenBank/DDBJ databases">
        <title>Genome sequencing of Aspergillus luchuensis NBRC 4314.</title>
        <authorList>
            <person name="Yamada O."/>
        </authorList>
    </citation>
    <scope>NUCLEOTIDE SEQUENCE [LARGE SCALE GENOMIC DNA]</scope>
    <source>
        <strain evidence="16">RIB 2604</strain>
    </source>
</reference>
<keyword evidence="10" id="KW-1133">Transmembrane helix</keyword>
<dbReference type="InterPro" id="IPR001841">
    <property type="entry name" value="Znf_RING"/>
</dbReference>
<evidence type="ECO:0000256" key="10">
    <source>
        <dbReference type="ARBA" id="ARBA00022989"/>
    </source>
</evidence>
<keyword evidence="4" id="KW-0808">Transferase</keyword>
<dbReference type="Gene3D" id="3.30.40.10">
    <property type="entry name" value="Zinc/RING finger domain, C3HC4 (zinc finger)"/>
    <property type="match status" value="1"/>
</dbReference>
<keyword evidence="9" id="KW-0862">Zinc</keyword>
<dbReference type="CDD" id="cd16454">
    <property type="entry name" value="RING-H2_PA-TM-RING"/>
    <property type="match status" value="1"/>
</dbReference>
<evidence type="ECO:0000256" key="4">
    <source>
        <dbReference type="ARBA" id="ARBA00022679"/>
    </source>
</evidence>
<keyword evidence="5" id="KW-0812">Transmembrane</keyword>
<dbReference type="AlphaFoldDB" id="A0A146FEN5"/>
<dbReference type="GO" id="GO:0006511">
    <property type="term" value="P:ubiquitin-dependent protein catabolic process"/>
    <property type="evidence" value="ECO:0007669"/>
    <property type="project" value="TreeGrafter"/>
</dbReference>
<comment type="catalytic activity">
    <reaction evidence="1">
        <text>S-ubiquitinyl-[E2 ubiquitin-conjugating enzyme]-L-cysteine + [acceptor protein]-L-lysine = [E2 ubiquitin-conjugating enzyme]-L-cysteine + N(6)-ubiquitinyl-[acceptor protein]-L-lysine.</text>
        <dbReference type="EC" id="2.3.2.27"/>
    </reaction>
</comment>
<evidence type="ECO:0000256" key="12">
    <source>
        <dbReference type="PROSITE-ProRule" id="PRU00175"/>
    </source>
</evidence>
<dbReference type="GO" id="GO:0008270">
    <property type="term" value="F:zinc ion binding"/>
    <property type="evidence" value="ECO:0007669"/>
    <property type="project" value="UniProtKB-KW"/>
</dbReference>
<dbReference type="FunFam" id="3.30.40.10:FF:000629">
    <property type="entry name" value="RING finger domain protein, putative"/>
    <property type="match status" value="1"/>
</dbReference>
<dbReference type="GO" id="GO:0061630">
    <property type="term" value="F:ubiquitin protein ligase activity"/>
    <property type="evidence" value="ECO:0007669"/>
    <property type="project" value="UniProtKB-EC"/>
</dbReference>
<keyword evidence="7 12" id="KW-0863">Zinc-finger</keyword>
<gene>
    <name evidence="15" type="ORF">RIB2604_01800830</name>
</gene>
<dbReference type="Pfam" id="PF13639">
    <property type="entry name" value="zf-RING_2"/>
    <property type="match status" value="1"/>
</dbReference>
<dbReference type="VEuPathDB" id="FungiDB:ASPFODRAFT_70967"/>
<feature type="region of interest" description="Disordered" evidence="13">
    <location>
        <begin position="247"/>
        <end position="325"/>
    </location>
</feature>
<keyword evidence="11" id="KW-0472">Membrane</keyword>
<evidence type="ECO:0000256" key="7">
    <source>
        <dbReference type="ARBA" id="ARBA00022771"/>
    </source>
</evidence>
<dbReference type="EC" id="2.3.2.27" evidence="3"/>
<organism evidence="15 16">
    <name type="scientific">Aspergillus kawachii</name>
    <name type="common">White koji mold</name>
    <name type="synonym">Aspergillus awamori var. kawachi</name>
    <dbReference type="NCBI Taxonomy" id="1069201"/>
    <lineage>
        <taxon>Eukaryota</taxon>
        <taxon>Fungi</taxon>
        <taxon>Dikarya</taxon>
        <taxon>Ascomycota</taxon>
        <taxon>Pezizomycotina</taxon>
        <taxon>Eurotiomycetes</taxon>
        <taxon>Eurotiomycetidae</taxon>
        <taxon>Eurotiales</taxon>
        <taxon>Aspergillaceae</taxon>
        <taxon>Aspergillus</taxon>
        <taxon>Aspergillus subgen. Circumdati</taxon>
    </lineage>
</organism>
<evidence type="ECO:0000256" key="9">
    <source>
        <dbReference type="ARBA" id="ARBA00022833"/>
    </source>
</evidence>
<proteinExistence type="predicted"/>
<name>A0A146FEN5_ASPKA</name>
<dbReference type="InterPro" id="IPR013083">
    <property type="entry name" value="Znf_RING/FYVE/PHD"/>
</dbReference>
<evidence type="ECO:0000256" key="2">
    <source>
        <dbReference type="ARBA" id="ARBA00004141"/>
    </source>
</evidence>
<reference evidence="15 16" key="1">
    <citation type="journal article" date="2016" name="DNA Res.">
        <title>Genome sequence of Aspergillus luchuensis NBRC 4314.</title>
        <authorList>
            <person name="Yamada O."/>
            <person name="Machida M."/>
            <person name="Hosoyama A."/>
            <person name="Goto M."/>
            <person name="Takahashi T."/>
            <person name="Futagami T."/>
            <person name="Yamagata Y."/>
            <person name="Takeuchi M."/>
            <person name="Kobayashi T."/>
            <person name="Koike H."/>
            <person name="Abe K."/>
            <person name="Asai K."/>
            <person name="Arita M."/>
            <person name="Fujita N."/>
            <person name="Fukuda K."/>
            <person name="Higa K."/>
            <person name="Horikawa H."/>
            <person name="Ishikawa T."/>
            <person name="Jinno K."/>
            <person name="Kato Y."/>
            <person name="Kirimura K."/>
            <person name="Mizutani O."/>
            <person name="Nakasone K."/>
            <person name="Sano M."/>
            <person name="Shiraishi Y."/>
            <person name="Tsukahara M."/>
            <person name="Gomi K."/>
        </authorList>
    </citation>
    <scope>NUCLEOTIDE SEQUENCE [LARGE SCALE GENOMIC DNA]</scope>
    <source>
        <strain evidence="15 16">RIB 2604</strain>
    </source>
</reference>
<protein>
    <recommendedName>
        <fullName evidence="3">RING-type E3 ubiquitin transferase</fullName>
        <ecNumber evidence="3">2.3.2.27</ecNumber>
    </recommendedName>
</protein>
<dbReference type="PANTHER" id="PTHR45977:SF4">
    <property type="entry name" value="RING-TYPE DOMAIN-CONTAINING PROTEIN"/>
    <property type="match status" value="1"/>
</dbReference>
<comment type="caution">
    <text evidence="15">The sequence shown here is derived from an EMBL/GenBank/DDBJ whole genome shotgun (WGS) entry which is preliminary data.</text>
</comment>
<evidence type="ECO:0000256" key="11">
    <source>
        <dbReference type="ARBA" id="ARBA00023136"/>
    </source>
</evidence>
<keyword evidence="8" id="KW-0833">Ubl conjugation pathway</keyword>
<dbReference type="GO" id="GO:0016567">
    <property type="term" value="P:protein ubiquitination"/>
    <property type="evidence" value="ECO:0007669"/>
    <property type="project" value="TreeGrafter"/>
</dbReference>
<accession>A0A146FEN5</accession>
<feature type="region of interest" description="Disordered" evidence="13">
    <location>
        <begin position="440"/>
        <end position="494"/>
    </location>
</feature>
<feature type="compositionally biased region" description="Basic and acidic residues" evidence="13">
    <location>
        <begin position="467"/>
        <end position="482"/>
    </location>
</feature>
<evidence type="ECO:0000256" key="5">
    <source>
        <dbReference type="ARBA" id="ARBA00022692"/>
    </source>
</evidence>
<evidence type="ECO:0000313" key="15">
    <source>
        <dbReference type="EMBL" id="GAT24258.1"/>
    </source>
</evidence>
<evidence type="ECO:0000256" key="8">
    <source>
        <dbReference type="ARBA" id="ARBA00022786"/>
    </source>
</evidence>
<evidence type="ECO:0000256" key="6">
    <source>
        <dbReference type="ARBA" id="ARBA00022723"/>
    </source>
</evidence>
<dbReference type="SUPFAM" id="SSF57850">
    <property type="entry name" value="RING/U-box"/>
    <property type="match status" value="1"/>
</dbReference>
<evidence type="ECO:0000313" key="16">
    <source>
        <dbReference type="Proteomes" id="UP000075230"/>
    </source>
</evidence>
<dbReference type="Proteomes" id="UP000075230">
    <property type="component" value="Unassembled WGS sequence"/>
</dbReference>
<feature type="region of interest" description="Disordered" evidence="13">
    <location>
        <begin position="1"/>
        <end position="39"/>
    </location>
</feature>
<dbReference type="GO" id="GO:0016020">
    <property type="term" value="C:membrane"/>
    <property type="evidence" value="ECO:0007669"/>
    <property type="project" value="UniProtKB-SubCell"/>
</dbReference>
<feature type="compositionally biased region" description="Polar residues" evidence="13">
    <location>
        <begin position="485"/>
        <end position="494"/>
    </location>
</feature>
<dbReference type="SMART" id="SM00184">
    <property type="entry name" value="RING"/>
    <property type="match status" value="1"/>
</dbReference>
<evidence type="ECO:0000256" key="13">
    <source>
        <dbReference type="SAM" id="MobiDB-lite"/>
    </source>
</evidence>